<keyword evidence="3" id="KW-1185">Reference proteome</keyword>
<protein>
    <submittedName>
        <fullName evidence="2">Uncharacterized protein</fullName>
    </submittedName>
</protein>
<feature type="compositionally biased region" description="Basic and acidic residues" evidence="1">
    <location>
        <begin position="192"/>
        <end position="204"/>
    </location>
</feature>
<evidence type="ECO:0000313" key="2">
    <source>
        <dbReference type="EMBL" id="EPS92807.1"/>
    </source>
</evidence>
<evidence type="ECO:0000313" key="3">
    <source>
        <dbReference type="Proteomes" id="UP000015241"/>
    </source>
</evidence>
<dbReference type="HOGENOM" id="CLU_1343265_0_0_1"/>
<feature type="region of interest" description="Disordered" evidence="1">
    <location>
        <begin position="21"/>
        <end position="44"/>
    </location>
</feature>
<feature type="region of interest" description="Disordered" evidence="1">
    <location>
        <begin position="177"/>
        <end position="204"/>
    </location>
</feature>
<dbReference type="EMBL" id="KE504344">
    <property type="protein sequence ID" value="EPS92807.1"/>
    <property type="molecule type" value="Genomic_DNA"/>
</dbReference>
<accession>S8DIZ3</accession>
<feature type="compositionally biased region" description="Polar residues" evidence="1">
    <location>
        <begin position="21"/>
        <end position="35"/>
    </location>
</feature>
<reference evidence="2 3" key="1">
    <citation type="journal article" date="2012" name="Science">
        <title>The Paleozoic origin of enzymatic lignin decomposition reconstructed from 31 fungal genomes.</title>
        <authorList>
            <person name="Floudas D."/>
            <person name="Binder M."/>
            <person name="Riley R."/>
            <person name="Barry K."/>
            <person name="Blanchette R.A."/>
            <person name="Henrissat B."/>
            <person name="Martinez A.T."/>
            <person name="Otillar R."/>
            <person name="Spatafora J.W."/>
            <person name="Yadav J.S."/>
            <person name="Aerts A."/>
            <person name="Benoit I."/>
            <person name="Boyd A."/>
            <person name="Carlson A."/>
            <person name="Copeland A."/>
            <person name="Coutinho P.M."/>
            <person name="de Vries R.P."/>
            <person name="Ferreira P."/>
            <person name="Findley K."/>
            <person name="Foster B."/>
            <person name="Gaskell J."/>
            <person name="Glotzer D."/>
            <person name="Gorecki P."/>
            <person name="Heitman J."/>
            <person name="Hesse C."/>
            <person name="Hori C."/>
            <person name="Igarashi K."/>
            <person name="Jurgens J.A."/>
            <person name="Kallen N."/>
            <person name="Kersten P."/>
            <person name="Kohler A."/>
            <person name="Kuees U."/>
            <person name="Kumar T.K.A."/>
            <person name="Kuo A."/>
            <person name="LaButti K."/>
            <person name="Larrondo L.F."/>
            <person name="Lindquist E."/>
            <person name="Ling A."/>
            <person name="Lombard V."/>
            <person name="Lucas S."/>
            <person name="Lundell T."/>
            <person name="Martin R."/>
            <person name="McLaughlin D.J."/>
            <person name="Morgenstern I."/>
            <person name="Morin E."/>
            <person name="Murat C."/>
            <person name="Nagy L.G."/>
            <person name="Nolan M."/>
            <person name="Ohm R.A."/>
            <person name="Patyshakuliyeva A."/>
            <person name="Rokas A."/>
            <person name="Ruiz-Duenas F.J."/>
            <person name="Sabat G."/>
            <person name="Salamov A."/>
            <person name="Samejima M."/>
            <person name="Schmutz J."/>
            <person name="Slot J.C."/>
            <person name="St John F."/>
            <person name="Stenlid J."/>
            <person name="Sun H."/>
            <person name="Sun S."/>
            <person name="Syed K."/>
            <person name="Tsang A."/>
            <person name="Wiebenga A."/>
            <person name="Young D."/>
            <person name="Pisabarro A."/>
            <person name="Eastwood D.C."/>
            <person name="Martin F."/>
            <person name="Cullen D."/>
            <person name="Grigoriev I.V."/>
            <person name="Hibbett D.S."/>
        </authorList>
    </citation>
    <scope>NUCLEOTIDE SEQUENCE</scope>
    <source>
        <strain evidence="3">FP-58527</strain>
    </source>
</reference>
<organism evidence="2 3">
    <name type="scientific">Fomitopsis schrenkii</name>
    <name type="common">Brown rot fungus</name>
    <dbReference type="NCBI Taxonomy" id="2126942"/>
    <lineage>
        <taxon>Eukaryota</taxon>
        <taxon>Fungi</taxon>
        <taxon>Dikarya</taxon>
        <taxon>Basidiomycota</taxon>
        <taxon>Agaricomycotina</taxon>
        <taxon>Agaricomycetes</taxon>
        <taxon>Polyporales</taxon>
        <taxon>Fomitopsis</taxon>
    </lineage>
</organism>
<gene>
    <name evidence="2" type="ORF">FOMPIDRAFT_1056539</name>
</gene>
<dbReference type="AlphaFoldDB" id="S8DIZ3"/>
<proteinExistence type="predicted"/>
<evidence type="ECO:0000256" key="1">
    <source>
        <dbReference type="SAM" id="MobiDB-lite"/>
    </source>
</evidence>
<name>S8DIZ3_FOMSC</name>
<dbReference type="InParanoid" id="S8DIZ3"/>
<dbReference type="Proteomes" id="UP000015241">
    <property type="component" value="Unassembled WGS sequence"/>
</dbReference>
<sequence length="204" mass="22317">MLGTTKTPYISVPQAGVYDHSLQQQSSHARLTTGATPRRTSRERAPHFRIPWAERGYIGIHHISEERRGQGRSLLETPAAQIKASDERSDEAALDLEGTAVAVPFLVQERASHLRFPWAERGYVGIHHTSAKSVDETGTGTGFVRDASQCCDITQRASSARTLASYSPGVFCARSSKAATDHTRTHVSSKPARHDRTSARADVL</sequence>